<keyword evidence="3" id="KW-1185">Reference proteome</keyword>
<feature type="compositionally biased region" description="Basic and acidic residues" evidence="1">
    <location>
        <begin position="89"/>
        <end position="103"/>
    </location>
</feature>
<reference evidence="2" key="1">
    <citation type="submission" date="2023-01" db="EMBL/GenBank/DDBJ databases">
        <title>Draft genome sequence of Nocardiopsis sp. LSu2-4 isolated from halophytes.</title>
        <authorList>
            <person name="Duangmal K."/>
            <person name="Chantavorakit T."/>
        </authorList>
    </citation>
    <scope>NUCLEOTIDE SEQUENCE</scope>
    <source>
        <strain evidence="2">LSu2-4</strain>
    </source>
</reference>
<evidence type="ECO:0000313" key="3">
    <source>
        <dbReference type="Proteomes" id="UP001165685"/>
    </source>
</evidence>
<protein>
    <recommendedName>
        <fullName evidence="4">Ferritin-like domain-containing protein</fullName>
    </recommendedName>
</protein>
<proteinExistence type="predicted"/>
<dbReference type="EMBL" id="JAQFWP010000070">
    <property type="protein sequence ID" value="MDA2808059.1"/>
    <property type="molecule type" value="Genomic_DNA"/>
</dbReference>
<dbReference type="PROSITE" id="PS51257">
    <property type="entry name" value="PROKAR_LIPOPROTEIN"/>
    <property type="match status" value="1"/>
</dbReference>
<feature type="compositionally biased region" description="Low complexity" evidence="1">
    <location>
        <begin position="113"/>
        <end position="125"/>
    </location>
</feature>
<sequence>MGVRGGTAGTSVTRRTVLAAALMAAAASGCQGAHWYPSEVGPDERVLRGAIADKERLIARYRAALGADEGPADLLEEFLAHHEDHLATLRGRLPDTERPREDPEASPSPSPSPVGGEPVDAAGLRTAEEAAARSRARQCGDAGDPALAQLLASIGACEIGHAHKLGEEVG</sequence>
<dbReference type="RefSeq" id="WP_270680673.1">
    <property type="nucleotide sequence ID" value="NZ_JAQFWP010000070.1"/>
</dbReference>
<evidence type="ECO:0000313" key="2">
    <source>
        <dbReference type="EMBL" id="MDA2808059.1"/>
    </source>
</evidence>
<dbReference type="Proteomes" id="UP001165685">
    <property type="component" value="Unassembled WGS sequence"/>
</dbReference>
<feature type="region of interest" description="Disordered" evidence="1">
    <location>
        <begin position="89"/>
        <end position="141"/>
    </location>
</feature>
<organism evidence="2 3">
    <name type="scientific">Nocardiopsis suaedae</name>
    <dbReference type="NCBI Taxonomy" id="3018444"/>
    <lineage>
        <taxon>Bacteria</taxon>
        <taxon>Bacillati</taxon>
        <taxon>Actinomycetota</taxon>
        <taxon>Actinomycetes</taxon>
        <taxon>Streptosporangiales</taxon>
        <taxon>Nocardiopsidaceae</taxon>
        <taxon>Nocardiopsis</taxon>
    </lineage>
</organism>
<gene>
    <name evidence="2" type="ORF">O4U47_26345</name>
</gene>
<name>A0ABT4TTN8_9ACTN</name>
<comment type="caution">
    <text evidence="2">The sequence shown here is derived from an EMBL/GenBank/DDBJ whole genome shotgun (WGS) entry which is preliminary data.</text>
</comment>
<accession>A0ABT4TTN8</accession>
<evidence type="ECO:0008006" key="4">
    <source>
        <dbReference type="Google" id="ProtNLM"/>
    </source>
</evidence>
<evidence type="ECO:0000256" key="1">
    <source>
        <dbReference type="SAM" id="MobiDB-lite"/>
    </source>
</evidence>